<evidence type="ECO:0000259" key="4">
    <source>
        <dbReference type="Pfam" id="PF08386"/>
    </source>
</evidence>
<evidence type="ECO:0000256" key="1">
    <source>
        <dbReference type="ARBA" id="ARBA00010088"/>
    </source>
</evidence>
<dbReference type="GO" id="GO:0016787">
    <property type="term" value="F:hydrolase activity"/>
    <property type="evidence" value="ECO:0007669"/>
    <property type="project" value="UniProtKB-KW"/>
</dbReference>
<dbReference type="InterPro" id="IPR029058">
    <property type="entry name" value="AB_hydrolase_fold"/>
</dbReference>
<dbReference type="RefSeq" id="WP_134173383.1">
    <property type="nucleotide sequence ID" value="NZ_SODI01000001.1"/>
</dbReference>
<keyword evidence="2" id="KW-0732">Signal</keyword>
<comment type="caution">
    <text evidence="5">The sequence shown here is derived from an EMBL/GenBank/DDBJ whole genome shotgun (WGS) entry which is preliminary data.</text>
</comment>
<dbReference type="PROSITE" id="PS51257">
    <property type="entry name" value="PROKAR_LIPOPROTEIN"/>
    <property type="match status" value="1"/>
</dbReference>
<keyword evidence="3 5" id="KW-0378">Hydrolase</keyword>
<protein>
    <submittedName>
        <fullName evidence="5">Alpha/beta hydrolase</fullName>
    </submittedName>
</protein>
<comment type="similarity">
    <text evidence="1">Belongs to the peptidase S33 family.</text>
</comment>
<sequence length="511" mass="53704">MTHHPRLIAVLAGAVVLTLGLSGCVSAFIPKAAPTTSTPTGEAVDSALAPFYGQVLQWSDCDNEMQCATAIAPLDYSDPGAGEIDIALVRHPTTSGDRVGSLLVNPGGPGASGYDIVKNSLDFVTDDVLQSSFDIVGFDPRGVGRSSAVTCYQPEQMDEYLYGLTTAARGTDAWIAELEASSADFGAACAENTGPLLAHVDTESAARDLDLLRAVLGDEKLNYLGYSYGTYLGATFAELFPDKVGRLALDGALDPSTTNFQVTELQAKGFESALRAYLEACLVGEDCPFSGTVDDAMNTVGALLASVDVSPIIAGDGRQLGSNALLTAIITPLYQQAAWPMLSQMFAGVMTNDVTAAFGLADQYNGRQADGSYLDNSSEAFSAINCVDYAYNDDPASMRAQAAEIETAAPIIGKYMSFGDIGCANWPYKFSGERGEIHATGAAPILVIGTTNDPATPYAWAQSLSEQLDSGTLVTYEGEGHTAYNKGSDCVNRVVDDYLVKGTVPSEDPMC</sequence>
<dbReference type="Proteomes" id="UP000298218">
    <property type="component" value="Unassembled WGS sequence"/>
</dbReference>
<reference evidence="5 6" key="1">
    <citation type="submission" date="2019-03" db="EMBL/GenBank/DDBJ databases">
        <title>Genomics of glacier-inhabiting Cryobacterium strains.</title>
        <authorList>
            <person name="Liu Q."/>
            <person name="Xin Y.-H."/>
        </authorList>
    </citation>
    <scope>NUCLEOTIDE SEQUENCE [LARGE SCALE GENOMIC DNA]</scope>
    <source>
        <strain evidence="5 6">CGMCC 1.4292</strain>
    </source>
</reference>
<dbReference type="EMBL" id="SOHQ01000032">
    <property type="protein sequence ID" value="TFD77025.1"/>
    <property type="molecule type" value="Genomic_DNA"/>
</dbReference>
<dbReference type="InterPro" id="IPR013595">
    <property type="entry name" value="Pept_S33_TAP-like_C"/>
</dbReference>
<gene>
    <name evidence="5" type="ORF">E3T53_12180</name>
</gene>
<dbReference type="Gene3D" id="3.40.50.1820">
    <property type="entry name" value="alpha/beta hydrolase"/>
    <property type="match status" value="1"/>
</dbReference>
<dbReference type="SUPFAM" id="SSF53474">
    <property type="entry name" value="alpha/beta-Hydrolases"/>
    <property type="match status" value="1"/>
</dbReference>
<keyword evidence="6" id="KW-1185">Reference proteome</keyword>
<evidence type="ECO:0000313" key="5">
    <source>
        <dbReference type="EMBL" id="TFD77025.1"/>
    </source>
</evidence>
<dbReference type="Pfam" id="PF08386">
    <property type="entry name" value="Abhydrolase_4"/>
    <property type="match status" value="1"/>
</dbReference>
<evidence type="ECO:0000256" key="2">
    <source>
        <dbReference type="ARBA" id="ARBA00022729"/>
    </source>
</evidence>
<accession>A0A4Y8KKC5</accession>
<proteinExistence type="inferred from homology"/>
<dbReference type="InterPro" id="IPR051601">
    <property type="entry name" value="Serine_prot/Carboxylest_S33"/>
</dbReference>
<feature type="domain" description="Peptidase S33 tripeptidyl aminopeptidase-like C-terminal" evidence="4">
    <location>
        <begin position="410"/>
        <end position="511"/>
    </location>
</feature>
<dbReference type="AlphaFoldDB" id="A0A4Y8KKC5"/>
<dbReference type="PANTHER" id="PTHR43248:SF29">
    <property type="entry name" value="TRIPEPTIDYL AMINOPEPTIDASE"/>
    <property type="match status" value="1"/>
</dbReference>
<dbReference type="PANTHER" id="PTHR43248">
    <property type="entry name" value="2-SUCCINYL-6-HYDROXY-2,4-CYCLOHEXADIENE-1-CARBOXYLATE SYNTHASE"/>
    <property type="match status" value="1"/>
</dbReference>
<evidence type="ECO:0000256" key="3">
    <source>
        <dbReference type="ARBA" id="ARBA00022801"/>
    </source>
</evidence>
<dbReference type="OrthoDB" id="3252468at2"/>
<organism evidence="5 6">
    <name type="scientific">Cryobacterium psychrophilum</name>
    <dbReference type="NCBI Taxonomy" id="41988"/>
    <lineage>
        <taxon>Bacteria</taxon>
        <taxon>Bacillati</taxon>
        <taxon>Actinomycetota</taxon>
        <taxon>Actinomycetes</taxon>
        <taxon>Micrococcales</taxon>
        <taxon>Microbacteriaceae</taxon>
        <taxon>Cryobacterium</taxon>
    </lineage>
</organism>
<evidence type="ECO:0000313" key="6">
    <source>
        <dbReference type="Proteomes" id="UP000298218"/>
    </source>
</evidence>
<name>A0A4Y8KKC5_9MICO</name>